<comment type="caution">
    <text evidence="1">The sequence shown here is derived from an EMBL/GenBank/DDBJ whole genome shotgun (WGS) entry which is preliminary data.</text>
</comment>
<reference evidence="1" key="1">
    <citation type="submission" date="2021-02" db="EMBL/GenBank/DDBJ databases">
        <authorList>
            <consortium name="DOE Joint Genome Institute"/>
            <person name="Ahrendt S."/>
            <person name="Looney B.P."/>
            <person name="Miyauchi S."/>
            <person name="Morin E."/>
            <person name="Drula E."/>
            <person name="Courty P.E."/>
            <person name="Chicoki N."/>
            <person name="Fauchery L."/>
            <person name="Kohler A."/>
            <person name="Kuo A."/>
            <person name="Labutti K."/>
            <person name="Pangilinan J."/>
            <person name="Lipzen A."/>
            <person name="Riley R."/>
            <person name="Andreopoulos W."/>
            <person name="He G."/>
            <person name="Johnson J."/>
            <person name="Barry K.W."/>
            <person name="Grigoriev I.V."/>
            <person name="Nagy L."/>
            <person name="Hibbett D."/>
            <person name="Henrissat B."/>
            <person name="Matheny P.B."/>
            <person name="Labbe J."/>
            <person name="Martin F."/>
        </authorList>
    </citation>
    <scope>NUCLEOTIDE SEQUENCE</scope>
    <source>
        <strain evidence="1">EC-137</strain>
    </source>
</reference>
<dbReference type="Proteomes" id="UP000814128">
    <property type="component" value="Unassembled WGS sequence"/>
</dbReference>
<gene>
    <name evidence="1" type="ORF">K488DRAFT_89317</name>
</gene>
<name>A0ACB8QAM0_9AGAM</name>
<sequence>MQAGPETQNSSMVVIPSADPSYHPLFSMEDADVVLSSCDGTLFRVPSATLKMTSSWFRTMFKLPQPPASSTTDIITLSEDSVTLEGLLRMVCGIVIPTLTCWDDVEPILYAAEKYDMPGPHSIIRALAHTPPFLNEPLRLFAAACRYDWPDEARLASTLSLALDLADPLYRPDLLKLKTSALLALQDLHRARLAGFRARLSQPPFLTDVQMADGSGQRCRCGEPFDYGAWRELKYAMERELERRPKGDTVREGLEEWHVAKVCWASRCRRSACNNNVYDVSSTTRAIRDAIDSLPSAIEAPVE</sequence>
<organism evidence="1 2">
    <name type="scientific">Vararia minispora EC-137</name>
    <dbReference type="NCBI Taxonomy" id="1314806"/>
    <lineage>
        <taxon>Eukaryota</taxon>
        <taxon>Fungi</taxon>
        <taxon>Dikarya</taxon>
        <taxon>Basidiomycota</taxon>
        <taxon>Agaricomycotina</taxon>
        <taxon>Agaricomycetes</taxon>
        <taxon>Russulales</taxon>
        <taxon>Lachnocladiaceae</taxon>
        <taxon>Vararia</taxon>
    </lineage>
</organism>
<accession>A0ACB8QAM0</accession>
<keyword evidence="2" id="KW-1185">Reference proteome</keyword>
<proteinExistence type="predicted"/>
<evidence type="ECO:0000313" key="2">
    <source>
        <dbReference type="Proteomes" id="UP000814128"/>
    </source>
</evidence>
<evidence type="ECO:0000313" key="1">
    <source>
        <dbReference type="EMBL" id="KAI0028879.1"/>
    </source>
</evidence>
<dbReference type="EMBL" id="MU273716">
    <property type="protein sequence ID" value="KAI0028879.1"/>
    <property type="molecule type" value="Genomic_DNA"/>
</dbReference>
<protein>
    <submittedName>
        <fullName evidence="1">Uncharacterized protein</fullName>
    </submittedName>
</protein>
<reference evidence="1" key="2">
    <citation type="journal article" date="2022" name="New Phytol.">
        <title>Evolutionary transition to the ectomycorrhizal habit in the genomes of a hyperdiverse lineage of mushroom-forming fungi.</title>
        <authorList>
            <person name="Looney B."/>
            <person name="Miyauchi S."/>
            <person name="Morin E."/>
            <person name="Drula E."/>
            <person name="Courty P.E."/>
            <person name="Kohler A."/>
            <person name="Kuo A."/>
            <person name="LaButti K."/>
            <person name="Pangilinan J."/>
            <person name="Lipzen A."/>
            <person name="Riley R."/>
            <person name="Andreopoulos W."/>
            <person name="He G."/>
            <person name="Johnson J."/>
            <person name="Nolan M."/>
            <person name="Tritt A."/>
            <person name="Barry K.W."/>
            <person name="Grigoriev I.V."/>
            <person name="Nagy L.G."/>
            <person name="Hibbett D."/>
            <person name="Henrissat B."/>
            <person name="Matheny P.B."/>
            <person name="Labbe J."/>
            <person name="Martin F.M."/>
        </authorList>
    </citation>
    <scope>NUCLEOTIDE SEQUENCE</scope>
    <source>
        <strain evidence="1">EC-137</strain>
    </source>
</reference>